<evidence type="ECO:0000259" key="14">
    <source>
        <dbReference type="SMART" id="SM00848"/>
    </source>
</evidence>
<keyword evidence="5" id="KW-0378">Hydrolase</keyword>
<dbReference type="SMART" id="SM00859">
    <property type="entry name" value="Semialdhyde_dh"/>
    <property type="match status" value="1"/>
</dbReference>
<evidence type="ECO:0000256" key="6">
    <source>
        <dbReference type="ARBA" id="ARBA00022807"/>
    </source>
</evidence>
<dbReference type="InterPro" id="IPR000010">
    <property type="entry name" value="Cystatin_dom"/>
</dbReference>
<dbReference type="CDD" id="cd02248">
    <property type="entry name" value="Peptidase_C1A"/>
    <property type="match status" value="1"/>
</dbReference>
<keyword evidence="11" id="KW-0812">Transmembrane</keyword>
<evidence type="ECO:0000256" key="1">
    <source>
        <dbReference type="ARBA" id="ARBA00008455"/>
    </source>
</evidence>
<dbReference type="PROSITE" id="PS00287">
    <property type="entry name" value="CYSTATIN"/>
    <property type="match status" value="1"/>
</dbReference>
<dbReference type="SUPFAM" id="SSF54001">
    <property type="entry name" value="Cysteine proteinases"/>
    <property type="match status" value="1"/>
</dbReference>
<dbReference type="SMART" id="SM00848">
    <property type="entry name" value="Inhibitor_I29"/>
    <property type="match status" value="1"/>
</dbReference>
<dbReference type="SUPFAM" id="SSF51735">
    <property type="entry name" value="NAD(P)-binding Rossmann-fold domains"/>
    <property type="match status" value="1"/>
</dbReference>
<evidence type="ECO:0000256" key="3">
    <source>
        <dbReference type="ARBA" id="ARBA00022670"/>
    </source>
</evidence>
<feature type="region of interest" description="Disordered" evidence="10">
    <location>
        <begin position="1"/>
        <end position="21"/>
    </location>
</feature>
<accession>A0A7R8X0Q6</accession>
<dbReference type="PROSITE" id="PS00639">
    <property type="entry name" value="THIOL_PROTEASE_HIS"/>
    <property type="match status" value="1"/>
</dbReference>
<sequence>MGIQFDTSHRGDIQDAPPAEQFHNSQPYCRNRSQHDYTLGCQNPCHSLDVSVEPSMCEHQRMMEKKEQSSVMKFLFLKDLSTKDIHAELVVILNTEQVVLTANTTKLMIRGCQTHIRSGAFQHTQDLKEICMHSLHELTLNSGSFNIPPSGGISINILNTTIAVISKDTFNQNDTYANITFSDCVIRKIEEKAFMGRMQILHFNNSDIRIAKTQAFYQLTSSKVIFSNSLVSEFYLHSFQECEINELDLIKNKIDKIHPEAFMLEGNTLQAIHIFENSFKNLSKHFIVATPRLVVRIQENKFDLLDQEAFYKIKPNENGEKYNKYTFSFANNTIERFEKGALLLQNIEAAQVDETRFYTPCDCDYNTYLSSLFQASDSNKSLLQDESPYYHFFGRLYHTSYCLRSKDKYNKILDYEHEVCLPMMRDEEKLLIYLIPTVTVALLITIIVLVVIVWRYHMNQRKIVETISKSLEEEPATPRWIFAFPETRTYQETELNIIPAPAIKMPDRSTEKAMASGEPFPVFQIRLDKLRKNRDGVTNNAHSGSPSNIPPMCLDEDWVIKEDGMLLSLTTFIWHHVCLSQNLSIYLMSTPIQTKDALRIGVSSQRIIIPSSFTDTVTDHWYLNLLIRSDQENLTGKWVGLDSQSYSRKCLQHTTDLSDVGQVSRWLIVIQAFLSSRSLGNAWEDNLLLIDTHVHPCSRNLPMDPPDQVLLPLHLPEEVASQIQVLQHMNDNSHKLHNLNLQLHTHIPYNHMGLFGFYILEDILYPENHLLPTLHCLHLHAVPQEDLQHLPPSHFSELILKHIEQFMPQFTFSLLSSKIITIMHMLILSQISGDFTNFRIELHINVLLLPKHDGILKVKMGEKLRAFVIGGTGEVGRELVKLLIQHSEKVQTVLIGRRMVEYDDPDLKLLEQCVVDFEKLDEYENDFKSFNLGFCCLGTTRGKAGADGFFKVDHDYVLNSAKLAKAGGCEHFLLVSSWGANSKSTFLYPRTKGLVEEHLKELKFKCLSIFRPGMLMCDRKESRPFEKIARGLSNVLDRGNWWSVKTSDVAQAMVKEALLSNAEDMAHNMINYWIICFVLGSFAYECHCHSIYGGFHNPNEHEVGFVQDELAAWAETALNEMSNEVNLLKLIDVLDSQVQVVSGRNIHLKLKVAYTDCPKHQSQNGCNLDLNKGTQICDVIIWERVWLNSRKLTHANCSQTVEYEQELHAQIEFKKFLRRYGKKYGKNQEKETRFRIFKENLKKIELLRKFEQGTAQYGPTQFADLTDEEFKRFLGLRTDMRGEALPDAEIPKVDLPDSFDWRDHGAVTPVKNQGMCGSCWAFSVTGNIEGQYAVHNGSLISLSEQELVDCDNLDDGCQGGLPSNAYRAIMNLGGLETESEYPYEGHGDKCHFNKSEAAVNIRGAVNISQDETQMAQWLVKNGPISIGINANAMQFYFGGISHPWKFLCSSGGIDHGVLIVGFGVHHYSLFNRSIPFWIVKNSWGTGWGEQGYYRVYRGDGTCGINQMASSAEV</sequence>
<evidence type="ECO:0000313" key="17">
    <source>
        <dbReference type="Proteomes" id="UP000677054"/>
    </source>
</evidence>
<dbReference type="PROSITE" id="PS00640">
    <property type="entry name" value="THIOL_PROTEASE_ASN"/>
    <property type="match status" value="1"/>
</dbReference>
<evidence type="ECO:0000259" key="15">
    <source>
        <dbReference type="SMART" id="SM00859"/>
    </source>
</evidence>
<dbReference type="InterPro" id="IPR013201">
    <property type="entry name" value="Prot_inhib_I29"/>
</dbReference>
<comment type="similarity">
    <text evidence="1">Belongs to the peptidase C1 family.</text>
</comment>
<evidence type="ECO:0000256" key="5">
    <source>
        <dbReference type="ARBA" id="ARBA00022801"/>
    </source>
</evidence>
<dbReference type="Gene3D" id="3.90.70.10">
    <property type="entry name" value="Cysteine proteinases"/>
    <property type="match status" value="1"/>
</dbReference>
<dbReference type="InterPro" id="IPR018073">
    <property type="entry name" value="Prot_inh_cystat_CS"/>
</dbReference>
<protein>
    <submittedName>
        <fullName evidence="16">Uncharacterized protein</fullName>
    </submittedName>
</protein>
<keyword evidence="8" id="KW-1015">Disulfide bond</keyword>
<dbReference type="InterPro" id="IPR036291">
    <property type="entry name" value="NAD(P)-bd_dom_sf"/>
</dbReference>
<reference evidence="16" key="1">
    <citation type="submission" date="2020-11" db="EMBL/GenBank/DDBJ databases">
        <authorList>
            <person name="Tran Van P."/>
        </authorList>
    </citation>
    <scope>NUCLEOTIDE SEQUENCE</scope>
</reference>
<feature type="domain" description="Semialdehyde dehydrogenase NAD-binding" evidence="15">
    <location>
        <begin position="865"/>
        <end position="966"/>
    </location>
</feature>
<dbReference type="PROSITE" id="PS00139">
    <property type="entry name" value="THIOL_PROTEASE_CYS"/>
    <property type="match status" value="1"/>
</dbReference>
<dbReference type="InterPro" id="IPR039417">
    <property type="entry name" value="Peptidase_C1A_papain-like"/>
</dbReference>
<dbReference type="GO" id="GO:0051287">
    <property type="term" value="F:NAD binding"/>
    <property type="evidence" value="ECO:0007669"/>
    <property type="project" value="InterPro"/>
</dbReference>
<dbReference type="EMBL" id="CAJPEV010000151">
    <property type="protein sequence ID" value="CAG0881436.1"/>
    <property type="molecule type" value="Genomic_DNA"/>
</dbReference>
<feature type="transmembrane region" description="Helical" evidence="11">
    <location>
        <begin position="430"/>
        <end position="454"/>
    </location>
</feature>
<evidence type="ECO:0000256" key="10">
    <source>
        <dbReference type="SAM" id="MobiDB-lite"/>
    </source>
</evidence>
<dbReference type="CDD" id="cd00042">
    <property type="entry name" value="CY"/>
    <property type="match status" value="1"/>
</dbReference>
<feature type="domain" description="Cystatin" evidence="12">
    <location>
        <begin position="1090"/>
        <end position="1198"/>
    </location>
</feature>
<organism evidence="16">
    <name type="scientific">Darwinula stevensoni</name>
    <dbReference type="NCBI Taxonomy" id="69355"/>
    <lineage>
        <taxon>Eukaryota</taxon>
        <taxon>Metazoa</taxon>
        <taxon>Ecdysozoa</taxon>
        <taxon>Arthropoda</taxon>
        <taxon>Crustacea</taxon>
        <taxon>Oligostraca</taxon>
        <taxon>Ostracoda</taxon>
        <taxon>Podocopa</taxon>
        <taxon>Podocopida</taxon>
        <taxon>Darwinulocopina</taxon>
        <taxon>Darwinuloidea</taxon>
        <taxon>Darwinulidae</taxon>
        <taxon>Darwinula</taxon>
    </lineage>
</organism>
<dbReference type="GO" id="GO:0016620">
    <property type="term" value="F:oxidoreductase activity, acting on the aldehyde or oxo group of donors, NAD or NADP as acceptor"/>
    <property type="evidence" value="ECO:0007669"/>
    <property type="project" value="InterPro"/>
</dbReference>
<dbReference type="SMART" id="SM00043">
    <property type="entry name" value="CY"/>
    <property type="match status" value="1"/>
</dbReference>
<dbReference type="SMART" id="SM00645">
    <property type="entry name" value="Pept_C1"/>
    <property type="match status" value="1"/>
</dbReference>
<dbReference type="Gene3D" id="3.10.450.10">
    <property type="match status" value="1"/>
</dbReference>
<feature type="transmembrane region" description="Helical" evidence="11">
    <location>
        <begin position="810"/>
        <end position="831"/>
    </location>
</feature>
<keyword evidence="3" id="KW-0645">Protease</keyword>
<dbReference type="InterPro" id="IPR013128">
    <property type="entry name" value="Peptidase_C1A"/>
</dbReference>
<dbReference type="FunFam" id="3.90.70.10:FF:000130">
    <property type="entry name" value="Cysteine proteinase 1"/>
    <property type="match status" value="1"/>
</dbReference>
<dbReference type="InterPro" id="IPR032675">
    <property type="entry name" value="LRR_dom_sf"/>
</dbReference>
<keyword evidence="7" id="KW-0865">Zymogen</keyword>
<dbReference type="InterPro" id="IPR000169">
    <property type="entry name" value="Pept_cys_AS"/>
</dbReference>
<name>A0A7R8X0Q6_9CRUS</name>
<dbReference type="InterPro" id="IPR000534">
    <property type="entry name" value="Semialdehyde_DH_NAD-bd"/>
</dbReference>
<keyword evidence="4" id="KW-0732">Signal</keyword>
<feature type="domain" description="Peptidase C1A papain C-terminal" evidence="13">
    <location>
        <begin position="1295"/>
        <end position="1512"/>
    </location>
</feature>
<keyword evidence="11" id="KW-0472">Membrane</keyword>
<dbReference type="GO" id="GO:0006508">
    <property type="term" value="P:proteolysis"/>
    <property type="evidence" value="ECO:0007669"/>
    <property type="project" value="UniProtKB-KW"/>
</dbReference>
<keyword evidence="6" id="KW-0788">Thiol protease</keyword>
<keyword evidence="11" id="KW-1133">Transmembrane helix</keyword>
<dbReference type="OrthoDB" id="387093at2759"/>
<proteinExistence type="inferred from homology"/>
<dbReference type="EMBL" id="LR899668">
    <property type="protein sequence ID" value="CAD7241579.1"/>
    <property type="molecule type" value="Genomic_DNA"/>
</dbReference>
<dbReference type="InterPro" id="IPR016040">
    <property type="entry name" value="NAD(P)-bd_dom"/>
</dbReference>
<dbReference type="InterPro" id="IPR025661">
    <property type="entry name" value="Pept_asp_AS"/>
</dbReference>
<dbReference type="InterPro" id="IPR025660">
    <property type="entry name" value="Pept_his_AS"/>
</dbReference>
<dbReference type="InterPro" id="IPR046350">
    <property type="entry name" value="Cystatin_sf"/>
</dbReference>
<dbReference type="Pfam" id="PF13306">
    <property type="entry name" value="LRR_5"/>
    <property type="match status" value="1"/>
</dbReference>
<dbReference type="InterPro" id="IPR000668">
    <property type="entry name" value="Peptidase_C1A_C"/>
</dbReference>
<evidence type="ECO:0000256" key="4">
    <source>
        <dbReference type="ARBA" id="ARBA00022729"/>
    </source>
</evidence>
<evidence type="ECO:0000256" key="11">
    <source>
        <dbReference type="SAM" id="Phobius"/>
    </source>
</evidence>
<dbReference type="CDD" id="cd05250">
    <property type="entry name" value="CC3_like_SDR_a"/>
    <property type="match status" value="1"/>
</dbReference>
<dbReference type="Pfam" id="PF13460">
    <property type="entry name" value="NAD_binding_10"/>
    <property type="match status" value="1"/>
</dbReference>
<dbReference type="InterPro" id="IPR026906">
    <property type="entry name" value="LRR_5"/>
</dbReference>
<evidence type="ECO:0000256" key="8">
    <source>
        <dbReference type="ARBA" id="ARBA00023157"/>
    </source>
</evidence>
<dbReference type="InterPro" id="IPR038765">
    <property type="entry name" value="Papain-like_cys_pep_sf"/>
</dbReference>
<dbReference type="GO" id="GO:0008234">
    <property type="term" value="F:cysteine-type peptidase activity"/>
    <property type="evidence" value="ECO:0007669"/>
    <property type="project" value="UniProtKB-KW"/>
</dbReference>
<evidence type="ECO:0000256" key="9">
    <source>
        <dbReference type="ARBA" id="ARBA00023180"/>
    </source>
</evidence>
<keyword evidence="9" id="KW-0325">Glycoprotein</keyword>
<dbReference type="Gene3D" id="3.40.50.720">
    <property type="entry name" value="NAD(P)-binding Rossmann-like Domain"/>
    <property type="match status" value="1"/>
</dbReference>
<dbReference type="PANTHER" id="PTHR12411">
    <property type="entry name" value="CYSTEINE PROTEASE FAMILY C1-RELATED"/>
    <property type="match status" value="1"/>
</dbReference>
<dbReference type="PRINTS" id="PR00705">
    <property type="entry name" value="PAPAIN"/>
</dbReference>
<gene>
    <name evidence="16" type="ORF">DSTB1V02_LOCUS1567</name>
</gene>
<evidence type="ECO:0000256" key="7">
    <source>
        <dbReference type="ARBA" id="ARBA00023145"/>
    </source>
</evidence>
<dbReference type="Pfam" id="PF08246">
    <property type="entry name" value="Inhibitor_I29"/>
    <property type="match status" value="1"/>
</dbReference>
<evidence type="ECO:0000256" key="2">
    <source>
        <dbReference type="ARBA" id="ARBA00009403"/>
    </source>
</evidence>
<dbReference type="SUPFAM" id="SSF52058">
    <property type="entry name" value="L domain-like"/>
    <property type="match status" value="1"/>
</dbReference>
<comment type="similarity">
    <text evidence="2">Belongs to the cystatin family.</text>
</comment>
<dbReference type="SUPFAM" id="SSF54403">
    <property type="entry name" value="Cystatin/monellin"/>
    <property type="match status" value="1"/>
</dbReference>
<dbReference type="Pfam" id="PF00031">
    <property type="entry name" value="Cystatin"/>
    <property type="match status" value="1"/>
</dbReference>
<keyword evidence="17" id="KW-1185">Reference proteome</keyword>
<evidence type="ECO:0000313" key="16">
    <source>
        <dbReference type="EMBL" id="CAD7241579.1"/>
    </source>
</evidence>
<feature type="domain" description="Cathepsin propeptide inhibitor" evidence="14">
    <location>
        <begin position="1213"/>
        <end position="1270"/>
    </location>
</feature>
<dbReference type="Proteomes" id="UP000677054">
    <property type="component" value="Unassembled WGS sequence"/>
</dbReference>
<dbReference type="GO" id="GO:1901607">
    <property type="term" value="P:alpha-amino acid biosynthetic process"/>
    <property type="evidence" value="ECO:0007669"/>
    <property type="project" value="UniProtKB-ARBA"/>
</dbReference>
<evidence type="ECO:0000259" key="13">
    <source>
        <dbReference type="SMART" id="SM00645"/>
    </source>
</evidence>
<dbReference type="GO" id="GO:0004869">
    <property type="term" value="F:cysteine-type endopeptidase inhibitor activity"/>
    <property type="evidence" value="ECO:0007669"/>
    <property type="project" value="InterPro"/>
</dbReference>
<evidence type="ECO:0000259" key="12">
    <source>
        <dbReference type="SMART" id="SM00043"/>
    </source>
</evidence>
<dbReference type="Gene3D" id="3.80.10.10">
    <property type="entry name" value="Ribonuclease Inhibitor"/>
    <property type="match status" value="1"/>
</dbReference>
<dbReference type="Pfam" id="PF00112">
    <property type="entry name" value="Peptidase_C1"/>
    <property type="match status" value="1"/>
</dbReference>